<dbReference type="InterPro" id="IPR036936">
    <property type="entry name" value="CRIB_dom_sf"/>
</dbReference>
<feature type="compositionally biased region" description="Pro residues" evidence="1">
    <location>
        <begin position="197"/>
        <end position="208"/>
    </location>
</feature>
<sequence>MTGTMVCLFCCVPAVSQQKKPKIDRYSIGNPTGFRHISHMGASEARTSPTDLLSGNFDERRFPIHLKLIDLPVSRDAYSKTDSYDNGGGCDYLNNLLKTLGRPPFIPRENDFSPTRCHLTTLAVSQPHFRQPPQQTEQDSFSATLPTMITGGPCTMLHSQCTPSSDGVPSTCNRFSAFSGQLIPPAKSPKAQSHLTPLPPPPPPPPRPQQTRPHDGFVQFSPQVQVS</sequence>
<feature type="domain" description="CRIB" evidence="2">
    <location>
        <begin position="28"/>
        <end position="41"/>
    </location>
</feature>
<protein>
    <recommendedName>
        <fullName evidence="2">CRIB domain-containing protein</fullName>
    </recommendedName>
</protein>
<comment type="caution">
    <text evidence="3">The sequence shown here is derived from an EMBL/GenBank/DDBJ whole genome shotgun (WGS) entry which is preliminary data.</text>
</comment>
<name>A0A4E0R6X1_FASHE</name>
<evidence type="ECO:0000313" key="3">
    <source>
        <dbReference type="EMBL" id="THD21924.1"/>
    </source>
</evidence>
<dbReference type="Proteomes" id="UP000230066">
    <property type="component" value="Unassembled WGS sequence"/>
</dbReference>
<evidence type="ECO:0000313" key="4">
    <source>
        <dbReference type="Proteomes" id="UP000230066"/>
    </source>
</evidence>
<reference evidence="3" key="1">
    <citation type="submission" date="2019-03" db="EMBL/GenBank/DDBJ databases">
        <title>Improved annotation for the trematode Fasciola hepatica.</title>
        <authorList>
            <person name="Choi Y.-J."/>
            <person name="Martin J."/>
            <person name="Mitreva M."/>
        </authorList>
    </citation>
    <scope>NUCLEOTIDE SEQUENCE [LARGE SCALE GENOMIC DNA]</scope>
</reference>
<gene>
    <name evidence="3" type="ORF">D915_007406</name>
</gene>
<accession>A0A4E0R6X1</accession>
<evidence type="ECO:0000256" key="1">
    <source>
        <dbReference type="SAM" id="MobiDB-lite"/>
    </source>
</evidence>
<dbReference type="Gene3D" id="3.90.810.10">
    <property type="entry name" value="CRIB domain"/>
    <property type="match status" value="1"/>
</dbReference>
<dbReference type="AlphaFoldDB" id="A0A4E0R6X1"/>
<dbReference type="PROSITE" id="PS50108">
    <property type="entry name" value="CRIB"/>
    <property type="match status" value="1"/>
</dbReference>
<organism evidence="3 4">
    <name type="scientific">Fasciola hepatica</name>
    <name type="common">Liver fluke</name>
    <dbReference type="NCBI Taxonomy" id="6192"/>
    <lineage>
        <taxon>Eukaryota</taxon>
        <taxon>Metazoa</taxon>
        <taxon>Spiralia</taxon>
        <taxon>Lophotrochozoa</taxon>
        <taxon>Platyhelminthes</taxon>
        <taxon>Trematoda</taxon>
        <taxon>Digenea</taxon>
        <taxon>Plagiorchiida</taxon>
        <taxon>Echinostomata</taxon>
        <taxon>Echinostomatoidea</taxon>
        <taxon>Fasciolidae</taxon>
        <taxon>Fasciola</taxon>
    </lineage>
</organism>
<feature type="region of interest" description="Disordered" evidence="1">
    <location>
        <begin position="180"/>
        <end position="227"/>
    </location>
</feature>
<proteinExistence type="predicted"/>
<evidence type="ECO:0000259" key="2">
    <source>
        <dbReference type="PROSITE" id="PS50108"/>
    </source>
</evidence>
<dbReference type="EMBL" id="JXXN02003136">
    <property type="protein sequence ID" value="THD21924.1"/>
    <property type="molecule type" value="Genomic_DNA"/>
</dbReference>
<keyword evidence="4" id="KW-1185">Reference proteome</keyword>
<dbReference type="InterPro" id="IPR000095">
    <property type="entry name" value="CRIB_dom"/>
</dbReference>